<sequence>MAIKQLRSLSGTQFWLLLVGLLVLAGGSFWLVRSRLQAQQAEVAETAAPAPQRVQVAALGRVEPAGRVVDVVAGESGRLGQLEVAEGEVVQAEQILAYLDIYAVRRAERDFAASQLAEAEALLVAQTEAGQATIQEAETRISQIDQPQLAAIEAQQRTIESLQADLQIAEADLARFEALYADGAIAQQERDRQRATVQRLREEVLSAQARKQELTVARTTSLANADAQVNSQTANLQLAQAQVNVESATQNLALAEARLEQTIVRAPRAGQILQLYAEPGEAVTTNAPILALGDTQQMYVVAEVYETDVSLVEPGQRATITSRNGAFADVLTGTVEQVGLQIFKNDVLDDDPAANADARVVEVRVRVDQSEVIDGLTNLQVDVVIDVES</sequence>
<dbReference type="InterPro" id="IPR050465">
    <property type="entry name" value="UPF0194_transport"/>
</dbReference>
<dbReference type="Gene3D" id="2.40.30.170">
    <property type="match status" value="1"/>
</dbReference>
<dbReference type="NCBIfam" id="TIGR02971">
    <property type="entry name" value="heterocyst_DevB"/>
    <property type="match status" value="1"/>
</dbReference>
<reference evidence="3" key="2">
    <citation type="journal article" date="2015" name="Genome Announc.">
        <title>Draft Genome Sequence of Filamentous Marine Cyanobacterium Lyngbya confervoides Strain BDU141951.</title>
        <authorList>
            <person name="Chandrababunaidu M.M."/>
            <person name="Sen D."/>
            <person name="Tripathy S."/>
        </authorList>
    </citation>
    <scope>NUCLEOTIDE SEQUENCE</scope>
    <source>
        <strain evidence="3">BDU141951</strain>
    </source>
</reference>
<evidence type="ECO:0000313" key="3">
    <source>
        <dbReference type="EMBL" id="NEV66701.1"/>
    </source>
</evidence>
<dbReference type="InterPro" id="IPR014315">
    <property type="entry name" value="ABC_heterocyst_DevB"/>
</dbReference>
<gene>
    <name evidence="3" type="ORF">QQ91_006190</name>
</gene>
<proteinExistence type="predicted"/>
<dbReference type="PANTHER" id="PTHR32347:SF27">
    <property type="entry name" value="RND EFFLUX PUMP MEMBRANE FUSION PROTEIN BARREL-SANDWICH DOMAIN-CONTAINING PROTEIN"/>
    <property type="match status" value="1"/>
</dbReference>
<organism evidence="3">
    <name type="scientific">Lyngbya confervoides BDU141951</name>
    <dbReference type="NCBI Taxonomy" id="1574623"/>
    <lineage>
        <taxon>Bacteria</taxon>
        <taxon>Bacillati</taxon>
        <taxon>Cyanobacteriota</taxon>
        <taxon>Cyanophyceae</taxon>
        <taxon>Oscillatoriophycideae</taxon>
        <taxon>Oscillatoriales</taxon>
        <taxon>Microcoleaceae</taxon>
        <taxon>Lyngbya</taxon>
    </lineage>
</organism>
<protein>
    <submittedName>
        <fullName evidence="3">HlyD family efflux transporter periplasmic adaptor subunit</fullName>
    </submittedName>
</protein>
<dbReference type="EMBL" id="JTHE02000003">
    <property type="protein sequence ID" value="NEV66701.1"/>
    <property type="molecule type" value="Genomic_DNA"/>
</dbReference>
<evidence type="ECO:0000256" key="1">
    <source>
        <dbReference type="ARBA" id="ARBA00004196"/>
    </source>
</evidence>
<accession>A0A0C1V499</accession>
<dbReference type="PANTHER" id="PTHR32347">
    <property type="entry name" value="EFFLUX SYSTEM COMPONENT YKNX-RELATED"/>
    <property type="match status" value="1"/>
</dbReference>
<keyword evidence="2" id="KW-0175">Coiled coil</keyword>
<dbReference type="GO" id="GO:0030313">
    <property type="term" value="C:cell envelope"/>
    <property type="evidence" value="ECO:0007669"/>
    <property type="project" value="UniProtKB-SubCell"/>
</dbReference>
<comment type="caution">
    <text evidence="3">The sequence shown here is derived from an EMBL/GenBank/DDBJ whole genome shotgun (WGS) entry which is preliminary data.</text>
</comment>
<dbReference type="AlphaFoldDB" id="A0A0C1V499"/>
<comment type="subcellular location">
    <subcellularLocation>
        <location evidence="1">Cell envelope</location>
    </subcellularLocation>
</comment>
<evidence type="ECO:0000256" key="2">
    <source>
        <dbReference type="ARBA" id="ARBA00023054"/>
    </source>
</evidence>
<reference evidence="3" key="1">
    <citation type="submission" date="2014-11" db="EMBL/GenBank/DDBJ databases">
        <authorList>
            <person name="Malar M.C."/>
            <person name="Sen D."/>
            <person name="Tripathy S."/>
        </authorList>
    </citation>
    <scope>NUCLEOTIDE SEQUENCE</scope>
    <source>
        <strain evidence="3">BDU141951</strain>
    </source>
</reference>
<dbReference type="SUPFAM" id="SSF111369">
    <property type="entry name" value="HlyD-like secretion proteins"/>
    <property type="match status" value="1"/>
</dbReference>
<dbReference type="Gene3D" id="2.40.50.100">
    <property type="match status" value="1"/>
</dbReference>
<name>A0A0C1V499_9CYAN</name>
<reference evidence="3" key="3">
    <citation type="submission" date="2020-02" db="EMBL/GenBank/DDBJ databases">
        <authorList>
            <person name="Sarangi A.N."/>
            <person name="Ghosh S."/>
            <person name="Mukherjee M."/>
            <person name="Tripathy S."/>
        </authorList>
    </citation>
    <scope>NUCLEOTIDE SEQUENCE</scope>
    <source>
        <strain evidence="3">BDU141951</strain>
    </source>
</reference>